<dbReference type="EMBL" id="BMAT01012938">
    <property type="protein sequence ID" value="GFS02308.1"/>
    <property type="molecule type" value="Genomic_DNA"/>
</dbReference>
<keyword evidence="2" id="KW-0812">Transmembrane</keyword>
<evidence type="ECO:0000313" key="3">
    <source>
        <dbReference type="EMBL" id="GFS02308.1"/>
    </source>
</evidence>
<evidence type="ECO:0000313" key="4">
    <source>
        <dbReference type="Proteomes" id="UP000762676"/>
    </source>
</evidence>
<feature type="region of interest" description="Disordered" evidence="1">
    <location>
        <begin position="1"/>
        <end position="30"/>
    </location>
</feature>
<feature type="compositionally biased region" description="Polar residues" evidence="1">
    <location>
        <begin position="21"/>
        <end position="30"/>
    </location>
</feature>
<keyword evidence="4" id="KW-1185">Reference proteome</keyword>
<dbReference type="Proteomes" id="UP000762676">
    <property type="component" value="Unassembled WGS sequence"/>
</dbReference>
<accession>A0AAV4HVS5</accession>
<organism evidence="3 4">
    <name type="scientific">Elysia marginata</name>
    <dbReference type="NCBI Taxonomy" id="1093978"/>
    <lineage>
        <taxon>Eukaryota</taxon>
        <taxon>Metazoa</taxon>
        <taxon>Spiralia</taxon>
        <taxon>Lophotrochozoa</taxon>
        <taxon>Mollusca</taxon>
        <taxon>Gastropoda</taxon>
        <taxon>Heterobranchia</taxon>
        <taxon>Euthyneura</taxon>
        <taxon>Panpulmonata</taxon>
        <taxon>Sacoglossa</taxon>
        <taxon>Placobranchoidea</taxon>
        <taxon>Plakobranchidae</taxon>
        <taxon>Elysia</taxon>
    </lineage>
</organism>
<dbReference type="AlphaFoldDB" id="A0AAV4HVS5"/>
<gene>
    <name evidence="3" type="ORF">ElyMa_006442300</name>
</gene>
<feature type="transmembrane region" description="Helical" evidence="2">
    <location>
        <begin position="100"/>
        <end position="124"/>
    </location>
</feature>
<comment type="caution">
    <text evidence="3">The sequence shown here is derived from an EMBL/GenBank/DDBJ whole genome shotgun (WGS) entry which is preliminary data.</text>
</comment>
<protein>
    <submittedName>
        <fullName evidence="3">Uncharacterized protein</fullName>
    </submittedName>
</protein>
<proteinExistence type="predicted"/>
<evidence type="ECO:0000256" key="2">
    <source>
        <dbReference type="SAM" id="Phobius"/>
    </source>
</evidence>
<reference evidence="3 4" key="1">
    <citation type="journal article" date="2021" name="Elife">
        <title>Chloroplast acquisition without the gene transfer in kleptoplastic sea slugs, Plakobranchus ocellatus.</title>
        <authorList>
            <person name="Maeda T."/>
            <person name="Takahashi S."/>
            <person name="Yoshida T."/>
            <person name="Shimamura S."/>
            <person name="Takaki Y."/>
            <person name="Nagai Y."/>
            <person name="Toyoda A."/>
            <person name="Suzuki Y."/>
            <person name="Arimoto A."/>
            <person name="Ishii H."/>
            <person name="Satoh N."/>
            <person name="Nishiyama T."/>
            <person name="Hasebe M."/>
            <person name="Maruyama T."/>
            <person name="Minagawa J."/>
            <person name="Obokata J."/>
            <person name="Shigenobu S."/>
        </authorList>
    </citation>
    <scope>NUCLEOTIDE SEQUENCE [LARGE SCALE GENOMIC DNA]</scope>
</reference>
<sequence length="134" mass="14902">MVNNEATDTRKGFEQRFPLPSNGQNNVSSTIGNMSTDTTFLFRDAGINKFNRVSGTSFKCQEVAIVATTDTAPTSTIIPFQDEVKEKNSEDDRGGFKFNMIYIITTVSRLTCIIILRTVATVICKRRASAKNKH</sequence>
<keyword evidence="2" id="KW-0472">Membrane</keyword>
<keyword evidence="2" id="KW-1133">Transmembrane helix</keyword>
<name>A0AAV4HVS5_9GAST</name>
<evidence type="ECO:0000256" key="1">
    <source>
        <dbReference type="SAM" id="MobiDB-lite"/>
    </source>
</evidence>